<evidence type="ECO:0000256" key="3">
    <source>
        <dbReference type="PIRSR" id="PIRSR004848-1"/>
    </source>
</evidence>
<proteinExistence type="inferred from homology"/>
<keyword evidence="1 2" id="KW-0663">Pyridoxal phosphate</keyword>
<comment type="similarity">
    <text evidence="2 4">Belongs to the pyridoxal phosphate-binding protein YggS/PROSC family.</text>
</comment>
<feature type="modified residue" description="N6-(pyridoxal phosphate)lysine" evidence="2 3">
    <location>
        <position position="35"/>
    </location>
</feature>
<feature type="domain" description="Alanine racemase N-terminal" evidence="5">
    <location>
        <begin position="12"/>
        <end position="228"/>
    </location>
</feature>
<comment type="function">
    <text evidence="2">Pyridoxal 5'-phosphate (PLP)-binding protein, which is involved in PLP homeostasis.</text>
</comment>
<evidence type="ECO:0000259" key="5">
    <source>
        <dbReference type="Pfam" id="PF01168"/>
    </source>
</evidence>
<dbReference type="CDD" id="cd00635">
    <property type="entry name" value="PLPDE_III_YBL036c_like"/>
    <property type="match status" value="1"/>
</dbReference>
<dbReference type="Proteomes" id="UP000295707">
    <property type="component" value="Unassembled WGS sequence"/>
</dbReference>
<dbReference type="InterPro" id="IPR029066">
    <property type="entry name" value="PLP-binding_barrel"/>
</dbReference>
<evidence type="ECO:0000256" key="1">
    <source>
        <dbReference type="ARBA" id="ARBA00022898"/>
    </source>
</evidence>
<sequence>MNLCDAIAVVRQRIAETAERAGRSADEVRLIAVSKQQPPEAIEALIACGQKDFGENQVQEALAKIERLNNPPVEWHFIGHLQSNKTRHIGGNFNWVHTIDSAKLARRISQSACEAGQCVNLLLQVNVSGDPAKHGLAEDELAPLIETVLEAGLQGIRLRGLMTIGYREIPESETRRSFARLRELLESCRMLYGEAFSELSMGMSGDYLLAIEEGATMVRVGSALFGARNAWHT</sequence>
<dbReference type="Pfam" id="PF01168">
    <property type="entry name" value="Ala_racemase_N"/>
    <property type="match status" value="1"/>
</dbReference>
<organism evidence="6 7">
    <name type="scientific">Thiogranum longum</name>
    <dbReference type="NCBI Taxonomy" id="1537524"/>
    <lineage>
        <taxon>Bacteria</taxon>
        <taxon>Pseudomonadati</taxon>
        <taxon>Pseudomonadota</taxon>
        <taxon>Gammaproteobacteria</taxon>
        <taxon>Chromatiales</taxon>
        <taxon>Ectothiorhodospiraceae</taxon>
        <taxon>Thiogranum</taxon>
    </lineage>
</organism>
<dbReference type="PANTHER" id="PTHR10146:SF14">
    <property type="entry name" value="PYRIDOXAL PHOSPHATE HOMEOSTASIS PROTEIN"/>
    <property type="match status" value="1"/>
</dbReference>
<comment type="cofactor">
    <cofactor evidence="3">
        <name>pyridoxal 5'-phosphate</name>
        <dbReference type="ChEBI" id="CHEBI:597326"/>
    </cofactor>
</comment>
<evidence type="ECO:0000256" key="4">
    <source>
        <dbReference type="RuleBase" id="RU004514"/>
    </source>
</evidence>
<gene>
    <name evidence="6" type="ORF">DFR30_1705</name>
</gene>
<reference evidence="6 7" key="1">
    <citation type="submission" date="2019-03" db="EMBL/GenBank/DDBJ databases">
        <title>Genomic Encyclopedia of Type Strains, Phase IV (KMG-IV): sequencing the most valuable type-strain genomes for metagenomic binning, comparative biology and taxonomic classification.</title>
        <authorList>
            <person name="Goeker M."/>
        </authorList>
    </citation>
    <scope>NUCLEOTIDE SEQUENCE [LARGE SCALE GENOMIC DNA]</scope>
    <source>
        <strain evidence="6 7">DSM 19610</strain>
    </source>
</reference>
<dbReference type="InterPro" id="IPR001608">
    <property type="entry name" value="Ala_racemase_N"/>
</dbReference>
<name>A0A4R1H980_9GAMM</name>
<keyword evidence="7" id="KW-1185">Reference proteome</keyword>
<dbReference type="PIRSF" id="PIRSF004848">
    <property type="entry name" value="YBL036c_PLPDEIII"/>
    <property type="match status" value="1"/>
</dbReference>
<dbReference type="GO" id="GO:0030170">
    <property type="term" value="F:pyridoxal phosphate binding"/>
    <property type="evidence" value="ECO:0007669"/>
    <property type="project" value="UniProtKB-UniRule"/>
</dbReference>
<protein>
    <recommendedName>
        <fullName evidence="2">Pyridoxal phosphate homeostasis protein</fullName>
        <shortName evidence="2">PLP homeostasis protein</shortName>
    </recommendedName>
</protein>
<comment type="caution">
    <text evidence="6">The sequence shown here is derived from an EMBL/GenBank/DDBJ whole genome shotgun (WGS) entry which is preliminary data.</text>
</comment>
<dbReference type="EMBL" id="SMFX01000001">
    <property type="protein sequence ID" value="TCK18427.1"/>
    <property type="molecule type" value="Genomic_DNA"/>
</dbReference>
<dbReference type="InterPro" id="IPR011078">
    <property type="entry name" value="PyrdxlP_homeostasis"/>
</dbReference>
<dbReference type="PANTHER" id="PTHR10146">
    <property type="entry name" value="PROLINE SYNTHETASE CO-TRANSCRIBED BACTERIAL HOMOLOG PROTEIN"/>
    <property type="match status" value="1"/>
</dbReference>
<evidence type="ECO:0000313" key="6">
    <source>
        <dbReference type="EMBL" id="TCK18427.1"/>
    </source>
</evidence>
<evidence type="ECO:0000256" key="2">
    <source>
        <dbReference type="HAMAP-Rule" id="MF_02087"/>
    </source>
</evidence>
<dbReference type="RefSeq" id="WP_132972245.1">
    <property type="nucleotide sequence ID" value="NZ_SMFX01000001.1"/>
</dbReference>
<dbReference type="FunFam" id="3.20.20.10:FF:000018">
    <property type="entry name" value="Pyridoxal phosphate homeostasis protein"/>
    <property type="match status" value="1"/>
</dbReference>
<dbReference type="HAMAP" id="MF_02087">
    <property type="entry name" value="PLP_homeostasis"/>
    <property type="match status" value="1"/>
</dbReference>
<dbReference type="SUPFAM" id="SSF51419">
    <property type="entry name" value="PLP-binding barrel"/>
    <property type="match status" value="1"/>
</dbReference>
<evidence type="ECO:0000313" key="7">
    <source>
        <dbReference type="Proteomes" id="UP000295707"/>
    </source>
</evidence>
<dbReference type="AlphaFoldDB" id="A0A4R1H980"/>
<dbReference type="PROSITE" id="PS01211">
    <property type="entry name" value="UPF0001"/>
    <property type="match status" value="1"/>
</dbReference>
<dbReference type="OrthoDB" id="9804072at2"/>
<dbReference type="Gene3D" id="3.20.20.10">
    <property type="entry name" value="Alanine racemase"/>
    <property type="match status" value="1"/>
</dbReference>
<dbReference type="NCBIfam" id="TIGR00044">
    <property type="entry name" value="YggS family pyridoxal phosphate-dependent enzyme"/>
    <property type="match status" value="1"/>
</dbReference>
<accession>A0A4R1H980</accession>